<accession>Q63VU7</accession>
<dbReference type="STRING" id="272560.BPSL1148"/>
<evidence type="ECO:0000313" key="3">
    <source>
        <dbReference type="Proteomes" id="UP000000605"/>
    </source>
</evidence>
<protein>
    <submittedName>
        <fullName evidence="2">Uncharacterized protein</fullName>
    </submittedName>
</protein>
<evidence type="ECO:0000313" key="2">
    <source>
        <dbReference type="EMBL" id="CAH35142.1"/>
    </source>
</evidence>
<keyword evidence="3" id="KW-1185">Reference proteome</keyword>
<dbReference type="KEGG" id="bps:BPSL1148"/>
<dbReference type="AlphaFoldDB" id="Q63VU7"/>
<dbReference type="EMBL" id="BX571965">
    <property type="protein sequence ID" value="CAH35142.1"/>
    <property type="molecule type" value="Genomic_DNA"/>
</dbReference>
<sequence>MSRCAEKNYSAMSANGRPAMPDQKMPRVERAVLEARDKFARLEALFHVIKERLEDDCTYEWLLADLGAATAAQYAVEMNQIGQQRSAKQSSQNEVIA</sequence>
<gene>
    <name evidence="2" type="ordered locus">BPSL1148</name>
</gene>
<organism evidence="2 3">
    <name type="scientific">Burkholderia pseudomallei (strain K96243)</name>
    <dbReference type="NCBI Taxonomy" id="272560"/>
    <lineage>
        <taxon>Bacteria</taxon>
        <taxon>Pseudomonadati</taxon>
        <taxon>Pseudomonadota</taxon>
        <taxon>Betaproteobacteria</taxon>
        <taxon>Burkholderiales</taxon>
        <taxon>Burkholderiaceae</taxon>
        <taxon>Burkholderia</taxon>
        <taxon>pseudomallei group</taxon>
    </lineage>
</organism>
<proteinExistence type="predicted"/>
<dbReference type="Proteomes" id="UP000000605">
    <property type="component" value="Chromosome 1"/>
</dbReference>
<feature type="region of interest" description="Disordered" evidence="1">
    <location>
        <begin position="1"/>
        <end position="24"/>
    </location>
</feature>
<reference evidence="2 3" key="1">
    <citation type="journal article" date="2004" name="Proc. Natl. Acad. Sci. U.S.A.">
        <title>Genomic plasticity of the causative agent of melioidosis, Burkholderia pseudomallei.</title>
        <authorList>
            <person name="Holden M.T.G."/>
            <person name="Titball R.W."/>
            <person name="Peacock S.J."/>
            <person name="Cerdeno-Tarraga A.M."/>
            <person name="Atkins T."/>
            <person name="Crossman L.C."/>
            <person name="Pitt T."/>
            <person name="Churcher C."/>
            <person name="Mungall K."/>
            <person name="Bentley S.D."/>
            <person name="Sebaihia M."/>
            <person name="Thomson N.R."/>
            <person name="Bason N."/>
            <person name="Beacham I.R."/>
            <person name="Brooks K."/>
            <person name="Brown K.A."/>
            <person name="Brown N.F."/>
            <person name="Challis G.L."/>
            <person name="Cherevach I."/>
            <person name="Chillingworth T."/>
            <person name="Cronin A."/>
            <person name="Crosset B."/>
            <person name="Davis P."/>
            <person name="DeShazer D."/>
            <person name="Feltwell T."/>
            <person name="Fraser A."/>
            <person name="Hance Z."/>
            <person name="Hauser H."/>
            <person name="Holroyd S."/>
            <person name="Jagels K."/>
            <person name="Keith K.E."/>
            <person name="Maddison M."/>
            <person name="Moule S."/>
            <person name="Price C."/>
            <person name="Quail M.A."/>
            <person name="Rabbinowitsch E."/>
            <person name="Rutherford K."/>
            <person name="Sanders M."/>
            <person name="Simmonds M."/>
            <person name="Songsivilai S."/>
            <person name="Stevens K."/>
            <person name="Tumapa S."/>
            <person name="Vesaratchavest M."/>
            <person name="Whitehead S."/>
            <person name="Yeats C."/>
            <person name="Barrell B.G."/>
            <person name="Oyston P.C.F."/>
            <person name="Parkhill J."/>
        </authorList>
    </citation>
    <scope>NUCLEOTIDE SEQUENCE [LARGE SCALE GENOMIC DNA]</scope>
    <source>
        <strain evidence="2 3">K96243</strain>
    </source>
</reference>
<evidence type="ECO:0000256" key="1">
    <source>
        <dbReference type="SAM" id="MobiDB-lite"/>
    </source>
</evidence>
<name>Q63VU7_BURPS</name>